<organism evidence="2 3">
    <name type="scientific">Lutibacter profundi</name>
    <dbReference type="NCBI Taxonomy" id="1622118"/>
    <lineage>
        <taxon>Bacteria</taxon>
        <taxon>Pseudomonadati</taxon>
        <taxon>Bacteroidota</taxon>
        <taxon>Flavobacteriia</taxon>
        <taxon>Flavobacteriales</taxon>
        <taxon>Flavobacteriaceae</taxon>
        <taxon>Lutibacter</taxon>
    </lineage>
</organism>
<sequence>MNKLLKYLLATILAVSFINCTDNFEDINTDPNGISNQSLTQMNNHIGGSFTPMFLNVFNVTPAWNYQLQQGLLGDVYSGYMTPPTPFAGNVNNMTYALVDGWNGFPWSDAYGSVMPFVLDIKNAVELGNDPSGDKFVYLANIIKVSAMHRVSDIYGPIRYTKFDDFTTTGEYDSQETAYNAFFNDLGAAIDGLKSFESDSQFVPFDMSSLGGDIAMWRKYANSLRLRLAMRVVNVNPTLAKTQGEKSLSSDAGLLETQDMYINTGFAHPITVISGSWGDVRMGAEMESILEGFGDGREEKYFNPASDPALNGVFKGIRMGIEIEAKGQYGNHSSIGSVIDGETMQWMTAAEVHFLMAEAALRGWSGAGNVKAHYEAGIRTSFSQHSVSGVDAYLLDNTSTPKDFVDAINPINNIAYPSDVKIAYNNTGTNEEQLEQIITQKWIAMFPDGQEAWSEFRRTGYPRIYPVMINNSGGTIDTNIQIRRINFVSNEINTNSTNVNTAISYLNGPDNGGTRLWWDIPGSNF</sequence>
<keyword evidence="1" id="KW-0732">Signal</keyword>
<dbReference type="InterPro" id="IPR024302">
    <property type="entry name" value="SusD-like"/>
</dbReference>
<feature type="signal peptide" evidence="1">
    <location>
        <begin position="1"/>
        <end position="21"/>
    </location>
</feature>
<dbReference type="OrthoDB" id="725917at2"/>
<name>A0A0X8G7R3_9FLAO</name>
<gene>
    <name evidence="2" type="ORF">Lupro_10330</name>
</gene>
<dbReference type="InterPro" id="IPR011990">
    <property type="entry name" value="TPR-like_helical_dom_sf"/>
</dbReference>
<dbReference type="STRING" id="1622118.Lupro_10330"/>
<reference evidence="3" key="1">
    <citation type="submission" date="2015-12" db="EMBL/GenBank/DDBJ databases">
        <title>Complete genome sequence of Lutibacter profundus strain LP1.</title>
        <authorList>
            <person name="Wissuwa J."/>
            <person name="Le Moine Bauer S."/>
            <person name="Stokke R."/>
            <person name="Dahle H."/>
            <person name="Steen I.H."/>
        </authorList>
    </citation>
    <scope>NUCLEOTIDE SEQUENCE [LARGE SCALE GENOMIC DNA]</scope>
    <source>
        <strain evidence="3">LP1</strain>
    </source>
</reference>
<dbReference type="PATRIC" id="fig|1622118.3.peg.2128"/>
<dbReference type="SUPFAM" id="SSF48452">
    <property type="entry name" value="TPR-like"/>
    <property type="match status" value="1"/>
</dbReference>
<protein>
    <recommendedName>
        <fullName evidence="4">SusD/RagB family nutrient-binding outer membrane lipoprotein</fullName>
    </recommendedName>
</protein>
<evidence type="ECO:0008006" key="4">
    <source>
        <dbReference type="Google" id="ProtNLM"/>
    </source>
</evidence>
<dbReference type="KEGG" id="lut:Lupro_10330"/>
<feature type="chain" id="PRO_5007066311" description="SusD/RagB family nutrient-binding outer membrane lipoprotein" evidence="1">
    <location>
        <begin position="22"/>
        <end position="525"/>
    </location>
</feature>
<evidence type="ECO:0000256" key="1">
    <source>
        <dbReference type="SAM" id="SignalP"/>
    </source>
</evidence>
<evidence type="ECO:0000313" key="2">
    <source>
        <dbReference type="EMBL" id="AMC11638.1"/>
    </source>
</evidence>
<evidence type="ECO:0000313" key="3">
    <source>
        <dbReference type="Proteomes" id="UP000059672"/>
    </source>
</evidence>
<dbReference type="EMBL" id="CP013355">
    <property type="protein sequence ID" value="AMC11638.1"/>
    <property type="molecule type" value="Genomic_DNA"/>
</dbReference>
<keyword evidence="3" id="KW-1185">Reference proteome</keyword>
<accession>A0A0X8G7R3</accession>
<dbReference type="AlphaFoldDB" id="A0A0X8G7R3"/>
<dbReference type="RefSeq" id="WP_068209769.1">
    <property type="nucleotide sequence ID" value="NZ_CP013355.1"/>
</dbReference>
<dbReference type="Pfam" id="PF12741">
    <property type="entry name" value="SusD-like"/>
    <property type="match status" value="1"/>
</dbReference>
<proteinExistence type="predicted"/>
<dbReference type="Proteomes" id="UP000059672">
    <property type="component" value="Chromosome"/>
</dbReference>
<reference evidence="2 3" key="2">
    <citation type="journal article" date="2016" name="Int. J. Syst. Evol. Microbiol.">
        <title>Lutibacter profundi sp. nov., isolated from a deep-sea hydrothermal system on the Arctic Mid-Ocean Ridge and emended description of the genus Lutibacter.</title>
        <authorList>
            <person name="Le Moine Bauer S."/>
            <person name="Roalkvam I."/>
            <person name="Steen I.H."/>
            <person name="Dahle H."/>
        </authorList>
    </citation>
    <scope>NUCLEOTIDE SEQUENCE [LARGE SCALE GENOMIC DNA]</scope>
    <source>
        <strain evidence="2 3">LP1</strain>
    </source>
</reference>
<dbReference type="Gene3D" id="1.25.40.390">
    <property type="match status" value="1"/>
</dbReference>